<evidence type="ECO:0000259" key="2">
    <source>
        <dbReference type="PROSITE" id="PS50048"/>
    </source>
</evidence>
<gene>
    <name evidence="3" type="ORF">G7Y89_g12660</name>
</gene>
<organism evidence="3 4">
    <name type="scientific">Cudoniella acicularis</name>
    <dbReference type="NCBI Taxonomy" id="354080"/>
    <lineage>
        <taxon>Eukaryota</taxon>
        <taxon>Fungi</taxon>
        <taxon>Dikarya</taxon>
        <taxon>Ascomycota</taxon>
        <taxon>Pezizomycotina</taxon>
        <taxon>Leotiomycetes</taxon>
        <taxon>Helotiales</taxon>
        <taxon>Tricladiaceae</taxon>
        <taxon>Cudoniella</taxon>
    </lineage>
</organism>
<dbReference type="InterPro" id="IPR001138">
    <property type="entry name" value="Zn2Cys6_DnaBD"/>
</dbReference>
<evidence type="ECO:0000256" key="1">
    <source>
        <dbReference type="ARBA" id="ARBA00023242"/>
    </source>
</evidence>
<sequence>MGTKSTGCATCKGRKVKCGEEKPFCARCLKAGIKCAGYEGVMVRFKFWGERKMRRDEEHESIQKEREGEKGAVQRYDPKIPTKTATTAVPKTFGWKQSLEMEMEGSQRIGDEVLLRFLAGKLSDGRRGRELVPLVVSSNDRDDLDVDTAHYSWIANLPGHGKTALAAMFFGCTYNVKEMQVSALHEYSRALEEMRRALVANQSRMSIETVGIEEMITMLCMFEISKAIVCQTRTCLGERAWKTGLVREENEKCTFDVLLDILADIANYRADIKELSHHLNANPNINQTNNEEKENHYRKGEELTVQAVASLHELNTWWRDWLTATPNPCTEIHASKDGSNTVIRDTDGPLFPTILRYKDLWTAYTWRCEGASEGDSEVDGFL</sequence>
<dbReference type="PANTHER" id="PTHR38111:SF2">
    <property type="entry name" value="FINGER DOMAIN PROTEIN, PUTATIVE (AFU_ORTHOLOGUE AFUA_1G01560)-RELATED"/>
    <property type="match status" value="1"/>
</dbReference>
<dbReference type="Pfam" id="PF00172">
    <property type="entry name" value="Zn_clus"/>
    <property type="match status" value="1"/>
</dbReference>
<keyword evidence="4" id="KW-1185">Reference proteome</keyword>
<dbReference type="Gene3D" id="4.10.240.10">
    <property type="entry name" value="Zn(2)-C6 fungal-type DNA-binding domain"/>
    <property type="match status" value="1"/>
</dbReference>
<dbReference type="PROSITE" id="PS00463">
    <property type="entry name" value="ZN2_CY6_FUNGAL_1"/>
    <property type="match status" value="1"/>
</dbReference>
<dbReference type="EMBL" id="JAAMPI010001361">
    <property type="protein sequence ID" value="KAF4625509.1"/>
    <property type="molecule type" value="Genomic_DNA"/>
</dbReference>
<dbReference type="AlphaFoldDB" id="A0A8H4RB36"/>
<keyword evidence="1" id="KW-0539">Nucleus</keyword>
<name>A0A8H4RB36_9HELO</name>
<proteinExistence type="predicted"/>
<evidence type="ECO:0000313" key="3">
    <source>
        <dbReference type="EMBL" id="KAF4625509.1"/>
    </source>
</evidence>
<dbReference type="InterPro" id="IPR053178">
    <property type="entry name" value="Osmoadaptation_assoc"/>
</dbReference>
<dbReference type="InterPro" id="IPR036864">
    <property type="entry name" value="Zn2-C6_fun-type_DNA-bd_sf"/>
</dbReference>
<reference evidence="3 4" key="1">
    <citation type="submission" date="2020-03" db="EMBL/GenBank/DDBJ databases">
        <title>Draft Genome Sequence of Cudoniella acicularis.</title>
        <authorList>
            <person name="Buettner E."/>
            <person name="Kellner H."/>
        </authorList>
    </citation>
    <scope>NUCLEOTIDE SEQUENCE [LARGE SCALE GENOMIC DNA]</scope>
    <source>
        <strain evidence="3 4">DSM 108380</strain>
    </source>
</reference>
<protein>
    <recommendedName>
        <fullName evidence="2">Zn(2)-C6 fungal-type domain-containing protein</fullName>
    </recommendedName>
</protein>
<feature type="domain" description="Zn(2)-C6 fungal-type" evidence="2">
    <location>
        <begin position="7"/>
        <end position="35"/>
    </location>
</feature>
<dbReference type="OrthoDB" id="3145928at2759"/>
<dbReference type="CDD" id="cd00067">
    <property type="entry name" value="GAL4"/>
    <property type="match status" value="1"/>
</dbReference>
<accession>A0A8H4RB36</accession>
<dbReference type="PROSITE" id="PS50048">
    <property type="entry name" value="ZN2_CY6_FUNGAL_2"/>
    <property type="match status" value="1"/>
</dbReference>
<dbReference type="PANTHER" id="PTHR38111">
    <property type="entry name" value="ZN(2)-C6 FUNGAL-TYPE DOMAIN-CONTAINING PROTEIN-RELATED"/>
    <property type="match status" value="1"/>
</dbReference>
<dbReference type="SUPFAM" id="SSF57701">
    <property type="entry name" value="Zn2/Cys6 DNA-binding domain"/>
    <property type="match status" value="1"/>
</dbReference>
<evidence type="ECO:0000313" key="4">
    <source>
        <dbReference type="Proteomes" id="UP000566819"/>
    </source>
</evidence>
<dbReference type="SMART" id="SM00066">
    <property type="entry name" value="GAL4"/>
    <property type="match status" value="1"/>
</dbReference>
<comment type="caution">
    <text evidence="3">The sequence shown here is derived from an EMBL/GenBank/DDBJ whole genome shotgun (WGS) entry which is preliminary data.</text>
</comment>
<dbReference type="GO" id="GO:0000981">
    <property type="term" value="F:DNA-binding transcription factor activity, RNA polymerase II-specific"/>
    <property type="evidence" value="ECO:0007669"/>
    <property type="project" value="InterPro"/>
</dbReference>
<dbReference type="Proteomes" id="UP000566819">
    <property type="component" value="Unassembled WGS sequence"/>
</dbReference>
<dbReference type="GO" id="GO:0008270">
    <property type="term" value="F:zinc ion binding"/>
    <property type="evidence" value="ECO:0007669"/>
    <property type="project" value="InterPro"/>
</dbReference>